<organism evidence="1">
    <name type="scientific">Staphylococcus aureus subsp. aureus MN8</name>
    <dbReference type="NCBI Taxonomy" id="548470"/>
    <lineage>
        <taxon>Bacteria</taxon>
        <taxon>Bacillati</taxon>
        <taxon>Bacillota</taxon>
        <taxon>Bacilli</taxon>
        <taxon>Bacillales</taxon>
        <taxon>Staphylococcaceae</taxon>
        <taxon>Staphylococcus</taxon>
    </lineage>
</organism>
<gene>
    <name evidence="1" type="ORF">HMPREF0769_12813</name>
</gene>
<protein>
    <submittedName>
        <fullName evidence="1">Uncharacterized protein</fullName>
    </submittedName>
</protein>
<accession>A0A0E1X3Z3</accession>
<proteinExistence type="predicted"/>
<dbReference type="Proteomes" id="UP000003455">
    <property type="component" value="Chromosome"/>
</dbReference>
<dbReference type="RefSeq" id="WP_001789654.1">
    <property type="nucleotide sequence ID" value="NZ_CM000952.1"/>
</dbReference>
<dbReference type="AlphaFoldDB" id="A0A0E1X3Z3"/>
<dbReference type="HOGENOM" id="CLU_3239867_0_0_9"/>
<dbReference type="SMR" id="A0A0E1X3Z3"/>
<sequence length="43" mass="5412">MRLNDARIFEVRKKLFLKLQRIKNNAFYMLKEYCRLNYNNDEV</sequence>
<dbReference type="EMBL" id="ACJA02000005">
    <property type="protein sequence ID" value="EFH94177.1"/>
    <property type="molecule type" value="Genomic_DNA"/>
</dbReference>
<reference evidence="1" key="1">
    <citation type="submission" date="2010-05" db="EMBL/GenBank/DDBJ databases">
        <authorList>
            <person name="Muzny D."/>
            <person name="Qin X."/>
            <person name="Buhay C."/>
            <person name="Dugan-Rocha S."/>
            <person name="Ding Y."/>
            <person name="Chen G."/>
            <person name="Hawes A."/>
            <person name="Holder M."/>
            <person name="Jhangiani S."/>
            <person name="Johnson A."/>
            <person name="Khan Z."/>
            <person name="Li Z."/>
            <person name="Liu W."/>
            <person name="Liu X."/>
            <person name="Perez L."/>
            <person name="Shen H."/>
            <person name="Wang Q."/>
            <person name="Watt J."/>
            <person name="Xi L."/>
            <person name="Xin Y."/>
            <person name="Zhou J."/>
            <person name="Deng J."/>
            <person name="Jiang H."/>
            <person name="Liu Y."/>
            <person name="Qu J."/>
            <person name="Song X.-Z."/>
            <person name="Zhang L."/>
            <person name="Villasana D."/>
            <person name="Johnson A."/>
            <person name="Liu J."/>
            <person name="Liyanage D."/>
            <person name="Lorensuhewa L."/>
            <person name="Robinson T."/>
            <person name="Song A."/>
            <person name="Song B.-B."/>
            <person name="Dinh H."/>
            <person name="Thornton R."/>
            <person name="Coyle M."/>
            <person name="Francisco L."/>
            <person name="Jackson L."/>
            <person name="Javaid M."/>
            <person name="Korchina V."/>
            <person name="Kovar C."/>
            <person name="Mata R."/>
            <person name="Mathew T."/>
            <person name="Ngo R."/>
            <person name="Nguyen L."/>
            <person name="Nguyen N."/>
            <person name="Okwuonu G."/>
            <person name="Ongeri F."/>
            <person name="Pham C."/>
            <person name="Simmons D."/>
            <person name="Wilczek-Boney K."/>
            <person name="Hale W."/>
            <person name="Jakkamsetti A."/>
            <person name="Pham P."/>
            <person name="Ruth R."/>
            <person name="San Lucas F."/>
            <person name="Warren J."/>
            <person name="Zhang J."/>
            <person name="Zhao Z."/>
            <person name="Zhou C."/>
            <person name="Zhu D."/>
            <person name="Lee S."/>
            <person name="Bess C."/>
            <person name="Blankenburg K."/>
            <person name="Forbes L."/>
            <person name="Fu Q."/>
            <person name="Gubbala S."/>
            <person name="Hirani K."/>
            <person name="Jayaseelan J.C."/>
            <person name="Lara F."/>
            <person name="Munidasa M."/>
            <person name="Palculict T."/>
            <person name="Patil S."/>
            <person name="Pu L.-L."/>
            <person name="Saada N."/>
            <person name="Tang L."/>
            <person name="Weissenberger G."/>
            <person name="Zhu Y."/>
            <person name="Hemphill L."/>
            <person name="Shang Y."/>
            <person name="Youmans B."/>
            <person name="Ayvaz T."/>
            <person name="Ross M."/>
            <person name="Santibanez J."/>
            <person name="Aqrawi P."/>
            <person name="Gross S."/>
            <person name="Joshi V."/>
            <person name="Fowler G."/>
            <person name="Nazareth L."/>
            <person name="Reid J."/>
            <person name="Worley K."/>
            <person name="Petrosino J."/>
            <person name="Highlander S."/>
            <person name="Gibbs R."/>
        </authorList>
    </citation>
    <scope>NUCLEOTIDE SEQUENCE [LARGE SCALE GENOMIC DNA]</scope>
    <source>
        <strain evidence="1">MN8</strain>
    </source>
</reference>
<name>A0A0E1X3Z3_STAAU</name>
<evidence type="ECO:0000313" key="1">
    <source>
        <dbReference type="EMBL" id="EFH94177.1"/>
    </source>
</evidence>
<comment type="caution">
    <text evidence="1">The sequence shown here is derived from an EMBL/GenBank/DDBJ whole genome shotgun (WGS) entry which is preliminary data.</text>
</comment>